<accession>A0A934N154</accession>
<dbReference type="EMBL" id="JAEKNR010000011">
    <property type="protein sequence ID" value="MBJ7596600.1"/>
    <property type="molecule type" value="Genomic_DNA"/>
</dbReference>
<reference evidence="1" key="1">
    <citation type="submission" date="2020-10" db="EMBL/GenBank/DDBJ databases">
        <title>Ca. Dormibacterota MAGs.</title>
        <authorList>
            <person name="Montgomery K."/>
        </authorList>
    </citation>
    <scope>NUCLEOTIDE SEQUENCE [LARGE SCALE GENOMIC DNA]</scope>
    <source>
        <strain evidence="1">SC8812_S17_10</strain>
    </source>
</reference>
<dbReference type="Pfam" id="PF13714">
    <property type="entry name" value="PEP_mutase"/>
    <property type="match status" value="1"/>
</dbReference>
<dbReference type="PANTHER" id="PTHR42905:SF5">
    <property type="entry name" value="CARBOXYVINYL-CARBOXYPHOSPHONATE PHOSPHORYLMUTASE, CHLOROPLASTIC"/>
    <property type="match status" value="1"/>
</dbReference>
<dbReference type="RefSeq" id="WP_338198428.1">
    <property type="nucleotide sequence ID" value="NZ_JAEKNR010000011.1"/>
</dbReference>
<evidence type="ECO:0000313" key="1">
    <source>
        <dbReference type="EMBL" id="MBJ7596600.1"/>
    </source>
</evidence>
<dbReference type="Gene3D" id="3.20.20.60">
    <property type="entry name" value="Phosphoenolpyruvate-binding domains"/>
    <property type="match status" value="1"/>
</dbReference>
<organism evidence="1 2">
    <name type="scientific">Candidatus Nephthysia bennettiae</name>
    <dbReference type="NCBI Taxonomy" id="3127016"/>
    <lineage>
        <taxon>Bacteria</taxon>
        <taxon>Bacillati</taxon>
        <taxon>Candidatus Dormiibacterota</taxon>
        <taxon>Candidatus Dormibacteria</taxon>
        <taxon>Candidatus Dormibacterales</taxon>
        <taxon>Candidatus Dormibacteraceae</taxon>
        <taxon>Candidatus Nephthysia</taxon>
    </lineage>
</organism>
<keyword evidence="2" id="KW-1185">Reference proteome</keyword>
<dbReference type="SUPFAM" id="SSF51621">
    <property type="entry name" value="Phosphoenolpyruvate/pyruvate domain"/>
    <property type="match status" value="1"/>
</dbReference>
<dbReference type="CDD" id="cd00377">
    <property type="entry name" value="ICL_PEPM"/>
    <property type="match status" value="1"/>
</dbReference>
<dbReference type="InterPro" id="IPR040442">
    <property type="entry name" value="Pyrv_kinase-like_dom_sf"/>
</dbReference>
<sequence>MSAGTELRRMLAEDRLLVAPGAYDCITARLIGRAGFRAVYMTGAGTSASLGFPDYGLVTMSEMVDNARRIAGVVQIPVIADADTGYGNELNAVRTVQAYGWAGVAGVHIEDQTFPKRCGHLAGKEVVPRADYLAKIRAAAGERPDPDFVIIARTDARAVLGFEEAIERANRSLEAGADVAFVEAPESMEEVEAVPRLVNGPCLLNVVRRGRTPDLDLRDVERFGYRLAILPGLLLATMLSSGTEVLEELKESHRHPVQRQDFDVRERFGLLGAPEWDAVAERYGKAAEERAAR</sequence>
<comment type="caution">
    <text evidence="1">The sequence shown here is derived from an EMBL/GenBank/DDBJ whole genome shotgun (WGS) entry which is preliminary data.</text>
</comment>
<evidence type="ECO:0000313" key="2">
    <source>
        <dbReference type="Proteomes" id="UP000612893"/>
    </source>
</evidence>
<protein>
    <submittedName>
        <fullName evidence="1">Isocitrate lyase/PEP mutase family protein</fullName>
    </submittedName>
</protein>
<gene>
    <name evidence="1" type="ORF">JF922_00730</name>
</gene>
<dbReference type="InterPro" id="IPR015813">
    <property type="entry name" value="Pyrv/PenolPyrv_kinase-like_dom"/>
</dbReference>
<dbReference type="InterPro" id="IPR018523">
    <property type="entry name" value="Isocitrate_lyase_ph_CS"/>
</dbReference>
<name>A0A934N154_9BACT</name>
<dbReference type="PANTHER" id="PTHR42905">
    <property type="entry name" value="PHOSPHOENOLPYRUVATE CARBOXYLASE"/>
    <property type="match status" value="1"/>
</dbReference>
<dbReference type="InterPro" id="IPR039556">
    <property type="entry name" value="ICL/PEPM"/>
</dbReference>
<keyword evidence="1" id="KW-0456">Lyase</keyword>
<dbReference type="PROSITE" id="PS00161">
    <property type="entry name" value="ISOCITRATE_LYASE"/>
    <property type="match status" value="1"/>
</dbReference>
<proteinExistence type="predicted"/>
<dbReference type="Proteomes" id="UP000612893">
    <property type="component" value="Unassembled WGS sequence"/>
</dbReference>
<dbReference type="AlphaFoldDB" id="A0A934N154"/>
<dbReference type="GO" id="GO:0016833">
    <property type="term" value="F:oxo-acid-lyase activity"/>
    <property type="evidence" value="ECO:0007669"/>
    <property type="project" value="UniProtKB-ARBA"/>
</dbReference>